<feature type="domain" description="AMP-dependent synthetase/ligase" evidence="4">
    <location>
        <begin position="10"/>
        <end position="363"/>
    </location>
</feature>
<dbReference type="Pfam" id="PF00501">
    <property type="entry name" value="AMP-binding"/>
    <property type="match status" value="1"/>
</dbReference>
<reference evidence="6 7" key="1">
    <citation type="submission" date="2021-06" db="EMBL/GenBank/DDBJ databases">
        <authorList>
            <person name="Lee D.H."/>
        </authorList>
    </citation>
    <scope>NUCLEOTIDE SEQUENCE [LARGE SCALE GENOMIC DNA]</scope>
    <source>
        <strain evidence="6 7">MMS21-HV4-11</strain>
    </source>
</reference>
<comment type="caution">
    <text evidence="6">The sequence shown here is derived from an EMBL/GenBank/DDBJ whole genome shotgun (WGS) entry which is preliminary data.</text>
</comment>
<gene>
    <name evidence="6" type="ORF">KQ910_21320</name>
</gene>
<dbReference type="InterPro" id="IPR020845">
    <property type="entry name" value="AMP-binding_CS"/>
</dbReference>
<protein>
    <submittedName>
        <fullName evidence="6">AMP-binding protein</fullName>
    </submittedName>
</protein>
<comment type="similarity">
    <text evidence="1">Belongs to the ATP-dependent AMP-binding enzyme family.</text>
</comment>
<feature type="domain" description="AMP-binding enzyme C-terminal" evidence="5">
    <location>
        <begin position="418"/>
        <end position="493"/>
    </location>
</feature>
<evidence type="ECO:0000259" key="4">
    <source>
        <dbReference type="Pfam" id="PF00501"/>
    </source>
</evidence>
<evidence type="ECO:0000256" key="2">
    <source>
        <dbReference type="ARBA" id="ARBA00022598"/>
    </source>
</evidence>
<organism evidence="6 7">
    <name type="scientific">Reyranella humidisoli</name>
    <dbReference type="NCBI Taxonomy" id="2849149"/>
    <lineage>
        <taxon>Bacteria</taxon>
        <taxon>Pseudomonadati</taxon>
        <taxon>Pseudomonadota</taxon>
        <taxon>Alphaproteobacteria</taxon>
        <taxon>Hyphomicrobiales</taxon>
        <taxon>Reyranellaceae</taxon>
        <taxon>Reyranella</taxon>
    </lineage>
</organism>
<dbReference type="EMBL" id="JAHOPB010000002">
    <property type="protein sequence ID" value="MBU8876328.1"/>
    <property type="molecule type" value="Genomic_DNA"/>
</dbReference>
<dbReference type="PANTHER" id="PTHR43201">
    <property type="entry name" value="ACYL-COA SYNTHETASE"/>
    <property type="match status" value="1"/>
</dbReference>
<evidence type="ECO:0000259" key="5">
    <source>
        <dbReference type="Pfam" id="PF13193"/>
    </source>
</evidence>
<dbReference type="PANTHER" id="PTHR43201:SF5">
    <property type="entry name" value="MEDIUM-CHAIN ACYL-COA LIGASE ACSF2, MITOCHONDRIAL"/>
    <property type="match status" value="1"/>
</dbReference>
<accession>A0ABS6IPR7</accession>
<keyword evidence="7" id="KW-1185">Reference proteome</keyword>
<proteinExistence type="inferred from homology"/>
<evidence type="ECO:0000313" key="7">
    <source>
        <dbReference type="Proteomes" id="UP000727907"/>
    </source>
</evidence>
<dbReference type="PROSITE" id="PS00455">
    <property type="entry name" value="AMP_BINDING"/>
    <property type="match status" value="1"/>
</dbReference>
<evidence type="ECO:0000256" key="1">
    <source>
        <dbReference type="ARBA" id="ARBA00006432"/>
    </source>
</evidence>
<dbReference type="Proteomes" id="UP000727907">
    <property type="component" value="Unassembled WGS sequence"/>
</dbReference>
<name>A0ABS6IPR7_9HYPH</name>
<dbReference type="RefSeq" id="WP_216965035.1">
    <property type="nucleotide sequence ID" value="NZ_JAHOPB010000002.1"/>
</dbReference>
<sequence>MSAGVTAGERFRSWAEIRDNAARAAGGLAALGVGEDSAVALMLRNDFATFEVNMAASQVGAYAVPINWHFTPEEANYILRDSGASVLVAHTDLLAQISGGVPEGVTVFAVPTPDEIAAAYGVAADRRQVPAGAEPWDAFVAGSSPRTEPPRAARGSMIYTSGTTGRPKGVRRQPSTPEQQAAAAQEAALFWGLKPDPEIVVLMNGPMYHSAPSAYGNASSRLGLHMVLQPRFEAEDMLRLIARHGVTHMHIVPTMFVRLLRLPDDVKARYDVSSLRFVSHGAAPCAPAVKRQMIEWWGPVINEYYGATETGVVVWHGSEDALRKPGTVGRAVPGATVRVVDDQGRDVAMGEVGEIYVRGPHLADFTYNNDDAKRREVALGQLVTVGDIGYVDADGFLFLCDRKRDMIISGGVNIYPAEIEGVLIQMPGVRDCAVFGIPDEEFGEQICAYVEPVAGAGLNATSVRAYLAEHLARYKVPRVVEFIAALPREDSGKIFKRKLRAPYWEKAGRSI</sequence>
<evidence type="ECO:0000313" key="6">
    <source>
        <dbReference type="EMBL" id="MBU8876328.1"/>
    </source>
</evidence>
<dbReference type="InterPro" id="IPR000873">
    <property type="entry name" value="AMP-dep_synth/lig_dom"/>
</dbReference>
<evidence type="ECO:0000256" key="3">
    <source>
        <dbReference type="SAM" id="MobiDB-lite"/>
    </source>
</evidence>
<dbReference type="InterPro" id="IPR025110">
    <property type="entry name" value="AMP-bd_C"/>
</dbReference>
<dbReference type="Pfam" id="PF13193">
    <property type="entry name" value="AMP-binding_C"/>
    <property type="match status" value="1"/>
</dbReference>
<feature type="region of interest" description="Disordered" evidence="3">
    <location>
        <begin position="138"/>
        <end position="179"/>
    </location>
</feature>
<keyword evidence="2" id="KW-0436">Ligase</keyword>
<dbReference type="NCBIfam" id="NF009071">
    <property type="entry name" value="PRK12406.1"/>
    <property type="match status" value="1"/>
</dbReference>